<dbReference type="GO" id="GO:0015562">
    <property type="term" value="F:efflux transmembrane transporter activity"/>
    <property type="evidence" value="ECO:0007669"/>
    <property type="project" value="InterPro"/>
</dbReference>
<dbReference type="GO" id="GO:1990281">
    <property type="term" value="C:efflux pump complex"/>
    <property type="evidence" value="ECO:0007669"/>
    <property type="project" value="TreeGrafter"/>
</dbReference>
<dbReference type="GO" id="GO:0015288">
    <property type="term" value="F:porin activity"/>
    <property type="evidence" value="ECO:0007669"/>
    <property type="project" value="TreeGrafter"/>
</dbReference>
<comment type="caution">
    <text evidence="9">The sequence shown here is derived from an EMBL/GenBank/DDBJ whole genome shotgun (WGS) entry which is preliminary data.</text>
</comment>
<evidence type="ECO:0000256" key="3">
    <source>
        <dbReference type="ARBA" id="ARBA00022448"/>
    </source>
</evidence>
<feature type="region of interest" description="Disordered" evidence="8">
    <location>
        <begin position="318"/>
        <end position="351"/>
    </location>
</feature>
<dbReference type="Pfam" id="PF02321">
    <property type="entry name" value="OEP"/>
    <property type="match status" value="2"/>
</dbReference>
<feature type="compositionally biased region" description="Pro residues" evidence="8">
    <location>
        <begin position="336"/>
        <end position="350"/>
    </location>
</feature>
<organism evidence="9 10">
    <name type="scientific">Lusitaniella coriacea LEGE 07157</name>
    <dbReference type="NCBI Taxonomy" id="945747"/>
    <lineage>
        <taxon>Bacteria</taxon>
        <taxon>Bacillati</taxon>
        <taxon>Cyanobacteriota</taxon>
        <taxon>Cyanophyceae</taxon>
        <taxon>Spirulinales</taxon>
        <taxon>Lusitaniellaceae</taxon>
        <taxon>Lusitaniella</taxon>
    </lineage>
</organism>
<comment type="subcellular location">
    <subcellularLocation>
        <location evidence="1">Cell outer membrane</location>
    </subcellularLocation>
</comment>
<feature type="compositionally biased region" description="Pro residues" evidence="8">
    <location>
        <begin position="30"/>
        <end position="39"/>
    </location>
</feature>
<dbReference type="PANTHER" id="PTHR30026">
    <property type="entry name" value="OUTER MEMBRANE PROTEIN TOLC"/>
    <property type="match status" value="1"/>
</dbReference>
<dbReference type="Proteomes" id="UP000654482">
    <property type="component" value="Unassembled WGS sequence"/>
</dbReference>
<keyword evidence="3" id="KW-0813">Transport</keyword>
<evidence type="ECO:0000256" key="8">
    <source>
        <dbReference type="SAM" id="MobiDB-lite"/>
    </source>
</evidence>
<dbReference type="EMBL" id="JADEWZ010000049">
    <property type="protein sequence ID" value="MBE9118502.1"/>
    <property type="molecule type" value="Genomic_DNA"/>
</dbReference>
<evidence type="ECO:0000256" key="7">
    <source>
        <dbReference type="ARBA" id="ARBA00023237"/>
    </source>
</evidence>
<reference evidence="9" key="1">
    <citation type="submission" date="2020-10" db="EMBL/GenBank/DDBJ databases">
        <authorList>
            <person name="Castelo-Branco R."/>
            <person name="Eusebio N."/>
            <person name="Adriana R."/>
            <person name="Vieira A."/>
            <person name="Brugerolle De Fraissinette N."/>
            <person name="Rezende De Castro R."/>
            <person name="Schneider M.P."/>
            <person name="Vasconcelos V."/>
            <person name="Leao P.N."/>
        </authorList>
    </citation>
    <scope>NUCLEOTIDE SEQUENCE</scope>
    <source>
        <strain evidence="9">LEGE 07157</strain>
    </source>
</reference>
<keyword evidence="7" id="KW-0998">Cell outer membrane</keyword>
<protein>
    <submittedName>
        <fullName evidence="9">TolC family protein</fullName>
    </submittedName>
</protein>
<dbReference type="PANTHER" id="PTHR30026:SF21">
    <property type="entry name" value="SLR1270 PROTEIN"/>
    <property type="match status" value="1"/>
</dbReference>
<keyword evidence="10" id="KW-1185">Reference proteome</keyword>
<evidence type="ECO:0000256" key="1">
    <source>
        <dbReference type="ARBA" id="ARBA00004442"/>
    </source>
</evidence>
<evidence type="ECO:0000256" key="5">
    <source>
        <dbReference type="ARBA" id="ARBA00022692"/>
    </source>
</evidence>
<keyword evidence="5" id="KW-0812">Transmembrane</keyword>
<dbReference type="InterPro" id="IPR003423">
    <property type="entry name" value="OMP_efflux"/>
</dbReference>
<dbReference type="InterPro" id="IPR051906">
    <property type="entry name" value="TolC-like"/>
</dbReference>
<dbReference type="AlphaFoldDB" id="A0A8J7IX46"/>
<dbReference type="SUPFAM" id="SSF56954">
    <property type="entry name" value="Outer membrane efflux proteins (OEP)"/>
    <property type="match status" value="1"/>
</dbReference>
<keyword evidence="4" id="KW-1134">Transmembrane beta strand</keyword>
<evidence type="ECO:0000313" key="9">
    <source>
        <dbReference type="EMBL" id="MBE9118502.1"/>
    </source>
</evidence>
<evidence type="ECO:0000256" key="6">
    <source>
        <dbReference type="ARBA" id="ARBA00023136"/>
    </source>
</evidence>
<feature type="region of interest" description="Disordered" evidence="8">
    <location>
        <begin position="23"/>
        <end position="50"/>
    </location>
</feature>
<proteinExistence type="inferred from homology"/>
<comment type="similarity">
    <text evidence="2">Belongs to the outer membrane factor (OMF) (TC 1.B.17) family.</text>
</comment>
<sequence>MQETAFDPSDFAPFEQILQNFGRAIAAQPPEEPSAPSQPPVLEEQLNSQNSSSLWFRDNFEPFQEILAQFSRPNSPQGEVATVETLRSEEISVETAIARVQLPEGLSRPTAREPLFETISVLAPESPILREQPLPLTQEDFTPFAGILNDSKQRTALPEEPEIEERATSLFDTPSILRAFKRVASQNTARQPIQRQFTPFQSILDRASEPLAARPEPQTLFVSAEESEVEEISKRDRFAAILGAIPQESAEEPNLLPPLPPESPGVEIPVPTANPPTRQIPALASDLANPVAERFPNTASILTAFERVTQRAISQGFNEEQQAQTSTTPNDIAHAAPPPVTPPASAPPVLTPESQDLEQLELFTNPKPATALEGVNPPEYLDPNANPLLFPTETDEVTIDISQPITLQQAIEFARYNNPNLREVRLQLESSREGLREALAAEYPTLSAQWDFSRQDSAQQELSGFNQLFLQQQQNQTITTTTDARLELNYDLYTGGRRSAQIDAAAEQVRFNQLEVERLSEQTRFEVARTYYDLQESDARVDIEQAAVADATQSLRDAQLLERAGLGTKFAVLQAEVELANSIQNLRNARARQQISRRELTVALGLGQQVEVTAADKIEKIGSWELPLAETILMAYQNRAELEQQLIQRNISEQQREIALSDLRPRVSLFANYNILGVLNDDRGIADGYTLGARLNWTLFEGGAARARAAQQEKNIEIAETRFDNQRNQIRLEVEQAYYNLQANEENVQTASVAVELAVESLRLARLRFGAGVGTQTEVIDAQTELTRARGNLLTAIITYNRDLAALQRAVSNLPEGRLFDLP</sequence>
<accession>A0A8J7IX46</accession>
<evidence type="ECO:0000313" key="10">
    <source>
        <dbReference type="Proteomes" id="UP000654482"/>
    </source>
</evidence>
<name>A0A8J7IX46_9CYAN</name>
<dbReference type="GO" id="GO:0009279">
    <property type="term" value="C:cell outer membrane"/>
    <property type="evidence" value="ECO:0007669"/>
    <property type="project" value="UniProtKB-SubCell"/>
</dbReference>
<evidence type="ECO:0000256" key="2">
    <source>
        <dbReference type="ARBA" id="ARBA00007613"/>
    </source>
</evidence>
<gene>
    <name evidence="9" type="ORF">IQ249_21665</name>
</gene>
<dbReference type="Gene3D" id="1.20.1600.10">
    <property type="entry name" value="Outer membrane efflux proteins (OEP)"/>
    <property type="match status" value="1"/>
</dbReference>
<evidence type="ECO:0000256" key="4">
    <source>
        <dbReference type="ARBA" id="ARBA00022452"/>
    </source>
</evidence>
<keyword evidence="6" id="KW-0472">Membrane</keyword>
<feature type="compositionally biased region" description="Polar residues" evidence="8">
    <location>
        <begin position="318"/>
        <end position="330"/>
    </location>
</feature>